<dbReference type="Gene3D" id="3.40.640.10">
    <property type="entry name" value="Type I PLP-dependent aspartate aminotransferase-like (Major domain)"/>
    <property type="match status" value="1"/>
</dbReference>
<comment type="similarity">
    <text evidence="1">In the C-terminal section; belongs to the class-I pyridoxal-phosphate-dependent aminotransferase family.</text>
</comment>
<keyword evidence="4" id="KW-0238">DNA-binding</keyword>
<dbReference type="EMBL" id="JAIMJA010000005">
    <property type="protein sequence ID" value="MCE2594510.1"/>
    <property type="molecule type" value="Genomic_DNA"/>
</dbReference>
<dbReference type="PROSITE" id="PS50949">
    <property type="entry name" value="HTH_GNTR"/>
    <property type="match status" value="1"/>
</dbReference>
<keyword evidence="5" id="KW-0804">Transcription</keyword>
<sequence>MSCRVIDIGDLALAEGANSKQDKLFHAIRDKIVLQLWPKSARLPSTRALAQHLAVSRNTVIATYEQLVAEGYLESKVGSGFYVAVALPQHYFNAQIETPLVRKANPAFSLDINAPFAPGVPDLAQFPIKLWQKCLLHHGSRTILLGNQCLQGDKDLRAALSDYLASSRSVHCDPERIIITNGAQQALMIALMITVKADESIMTEQPGYAQLNKVVNFFGYQHQELRVSSYQGIDMAQLLSSDAQAVYMTPSNQYPMGTSLNTEQRLQIIDWANTHSRWVIEDDYDSEFQFAHRPYSSMQGLAGQMGISRILYVGSFSKVMFNGLRLGYLVLPKTLMATALAAKDALSGELPSHNQAALAEFISDGHLLRHIHKMRRLYKLKHQAMLMAIDAHFAKKVEVVSQAAGLHVTLKWQQGIAEQTWTQRAMAVGIIIRPLSYYERSEYTQKRDWHGAVLGFGNIALEQIDSKIEQIAKLFFAKE</sequence>
<dbReference type="Pfam" id="PF00155">
    <property type="entry name" value="Aminotran_1_2"/>
    <property type="match status" value="1"/>
</dbReference>
<dbReference type="InterPro" id="IPR051446">
    <property type="entry name" value="HTH_trans_reg/aminotransferase"/>
</dbReference>
<dbReference type="InterPro" id="IPR000524">
    <property type="entry name" value="Tscrpt_reg_HTH_GntR"/>
</dbReference>
<protein>
    <submittedName>
        <fullName evidence="7">PLP-dependent aminotransferase family protein</fullName>
    </submittedName>
</protein>
<gene>
    <name evidence="7" type="ORF">K6Y31_06755</name>
</gene>
<dbReference type="Proteomes" id="UP001201273">
    <property type="component" value="Unassembled WGS sequence"/>
</dbReference>
<dbReference type="SUPFAM" id="SSF46785">
    <property type="entry name" value="Winged helix' DNA-binding domain"/>
    <property type="match status" value="1"/>
</dbReference>
<dbReference type="InterPro" id="IPR036388">
    <property type="entry name" value="WH-like_DNA-bd_sf"/>
</dbReference>
<evidence type="ECO:0000256" key="5">
    <source>
        <dbReference type="ARBA" id="ARBA00023163"/>
    </source>
</evidence>
<evidence type="ECO:0000256" key="4">
    <source>
        <dbReference type="ARBA" id="ARBA00023125"/>
    </source>
</evidence>
<dbReference type="InterPro" id="IPR004839">
    <property type="entry name" value="Aminotransferase_I/II_large"/>
</dbReference>
<dbReference type="InterPro" id="IPR036390">
    <property type="entry name" value="WH_DNA-bd_sf"/>
</dbReference>
<evidence type="ECO:0000313" key="7">
    <source>
        <dbReference type="EMBL" id="MCE2594510.1"/>
    </source>
</evidence>
<evidence type="ECO:0000256" key="1">
    <source>
        <dbReference type="ARBA" id="ARBA00005384"/>
    </source>
</evidence>
<keyword evidence="3" id="KW-0805">Transcription regulation</keyword>
<evidence type="ECO:0000259" key="6">
    <source>
        <dbReference type="PROSITE" id="PS50949"/>
    </source>
</evidence>
<dbReference type="InterPro" id="IPR015421">
    <property type="entry name" value="PyrdxlP-dep_Trfase_major"/>
</dbReference>
<comment type="caution">
    <text evidence="7">The sequence shown here is derived from an EMBL/GenBank/DDBJ whole genome shotgun (WGS) entry which is preliminary data.</text>
</comment>
<evidence type="ECO:0000313" key="8">
    <source>
        <dbReference type="Proteomes" id="UP001201273"/>
    </source>
</evidence>
<dbReference type="PRINTS" id="PR00035">
    <property type="entry name" value="HTHGNTR"/>
</dbReference>
<dbReference type="GO" id="GO:0008483">
    <property type="term" value="F:transaminase activity"/>
    <property type="evidence" value="ECO:0007669"/>
    <property type="project" value="UniProtKB-KW"/>
</dbReference>
<keyword evidence="8" id="KW-1185">Reference proteome</keyword>
<feature type="domain" description="HTH gntR-type" evidence="6">
    <location>
        <begin position="18"/>
        <end position="86"/>
    </location>
</feature>
<dbReference type="PANTHER" id="PTHR46577">
    <property type="entry name" value="HTH-TYPE TRANSCRIPTIONAL REGULATORY PROTEIN GABR"/>
    <property type="match status" value="1"/>
</dbReference>
<dbReference type="PANTHER" id="PTHR46577:SF1">
    <property type="entry name" value="HTH-TYPE TRANSCRIPTIONAL REGULATORY PROTEIN GABR"/>
    <property type="match status" value="1"/>
</dbReference>
<dbReference type="Gene3D" id="1.10.10.10">
    <property type="entry name" value="Winged helix-like DNA-binding domain superfamily/Winged helix DNA-binding domain"/>
    <property type="match status" value="1"/>
</dbReference>
<dbReference type="SMART" id="SM00345">
    <property type="entry name" value="HTH_GNTR"/>
    <property type="match status" value="1"/>
</dbReference>
<evidence type="ECO:0000256" key="2">
    <source>
        <dbReference type="ARBA" id="ARBA00022898"/>
    </source>
</evidence>
<keyword evidence="7" id="KW-0808">Transferase</keyword>
<keyword evidence="2" id="KW-0663">Pyridoxal phosphate</keyword>
<name>A0ABS8W8B0_9GAMM</name>
<reference evidence="7 8" key="1">
    <citation type="journal article" date="2022" name="Environ. Microbiol. Rep.">
        <title>Eco-phylogenetic analyses reveal divergent evolution of vitamin B12 metabolism in the marine bacterial family 'Psychromonadaceae'.</title>
        <authorList>
            <person name="Jin X."/>
            <person name="Yang Y."/>
            <person name="Cao H."/>
            <person name="Gao B."/>
            <person name="Zhao Z."/>
        </authorList>
    </citation>
    <scope>NUCLEOTIDE SEQUENCE [LARGE SCALE GENOMIC DNA]</scope>
    <source>
        <strain evidence="7 8">MKS20</strain>
    </source>
</reference>
<organism evidence="7 8">
    <name type="scientific">Motilimonas cestriensis</name>
    <dbReference type="NCBI Taxonomy" id="2742685"/>
    <lineage>
        <taxon>Bacteria</taxon>
        <taxon>Pseudomonadati</taxon>
        <taxon>Pseudomonadota</taxon>
        <taxon>Gammaproteobacteria</taxon>
        <taxon>Alteromonadales</taxon>
        <taxon>Alteromonadales genera incertae sedis</taxon>
        <taxon>Motilimonas</taxon>
    </lineage>
</organism>
<dbReference type="CDD" id="cd00609">
    <property type="entry name" value="AAT_like"/>
    <property type="match status" value="1"/>
</dbReference>
<dbReference type="RefSeq" id="WP_233052048.1">
    <property type="nucleotide sequence ID" value="NZ_JAIMJA010000005.1"/>
</dbReference>
<proteinExistence type="inferred from homology"/>
<dbReference type="SUPFAM" id="SSF53383">
    <property type="entry name" value="PLP-dependent transferases"/>
    <property type="match status" value="1"/>
</dbReference>
<dbReference type="Pfam" id="PF00392">
    <property type="entry name" value="GntR"/>
    <property type="match status" value="1"/>
</dbReference>
<accession>A0ABS8W8B0</accession>
<keyword evidence="7" id="KW-0032">Aminotransferase</keyword>
<dbReference type="CDD" id="cd07377">
    <property type="entry name" value="WHTH_GntR"/>
    <property type="match status" value="1"/>
</dbReference>
<dbReference type="InterPro" id="IPR015424">
    <property type="entry name" value="PyrdxlP-dep_Trfase"/>
</dbReference>
<evidence type="ECO:0000256" key="3">
    <source>
        <dbReference type="ARBA" id="ARBA00023015"/>
    </source>
</evidence>